<reference evidence="3" key="1">
    <citation type="submission" date="2015-07" db="EMBL/GenBank/DDBJ databases">
        <title>Whole genome sequence of an Ensifer adhaerens strain isolated from a cave pool in the Wind Cave National Park.</title>
        <authorList>
            <person name="Eng W.W.H."/>
            <person name="Gan H.M."/>
            <person name="Barton H.A."/>
            <person name="Savka M.A."/>
        </authorList>
    </citation>
    <scope>NUCLEOTIDE SEQUENCE [LARGE SCALE GENOMIC DNA]</scope>
    <source>
        <strain evidence="3">SD006</strain>
    </source>
</reference>
<dbReference type="EMBL" id="LGAP01000054">
    <property type="protein sequence ID" value="KOF12477.1"/>
    <property type="molecule type" value="Genomic_DNA"/>
</dbReference>
<evidence type="ECO:0000313" key="3">
    <source>
        <dbReference type="Proteomes" id="UP000037425"/>
    </source>
</evidence>
<dbReference type="AlphaFoldDB" id="A0A0L8BD13"/>
<accession>A0A0L8BD13</accession>
<proteinExistence type="predicted"/>
<protein>
    <submittedName>
        <fullName evidence="2">Uncharacterized protein</fullName>
    </submittedName>
</protein>
<gene>
    <name evidence="2" type="ORF">AC244_34120</name>
</gene>
<dbReference type="Proteomes" id="UP000037425">
    <property type="component" value="Unassembled WGS sequence"/>
</dbReference>
<feature type="region of interest" description="Disordered" evidence="1">
    <location>
        <begin position="1"/>
        <end position="25"/>
    </location>
</feature>
<dbReference type="PATRIC" id="fig|106592.7.peg.6553"/>
<name>A0A0L8BD13_ENSAD</name>
<evidence type="ECO:0000256" key="1">
    <source>
        <dbReference type="SAM" id="MobiDB-lite"/>
    </source>
</evidence>
<organism evidence="2 3">
    <name type="scientific">Ensifer adhaerens</name>
    <name type="common">Sinorhizobium morelense</name>
    <dbReference type="NCBI Taxonomy" id="106592"/>
    <lineage>
        <taxon>Bacteria</taxon>
        <taxon>Pseudomonadati</taxon>
        <taxon>Pseudomonadota</taxon>
        <taxon>Alphaproteobacteria</taxon>
        <taxon>Hyphomicrobiales</taxon>
        <taxon>Rhizobiaceae</taxon>
        <taxon>Sinorhizobium/Ensifer group</taxon>
        <taxon>Ensifer</taxon>
    </lineage>
</organism>
<evidence type="ECO:0000313" key="2">
    <source>
        <dbReference type="EMBL" id="KOF12477.1"/>
    </source>
</evidence>
<comment type="caution">
    <text evidence="2">The sequence shown here is derived from an EMBL/GenBank/DDBJ whole genome shotgun (WGS) entry which is preliminary data.</text>
</comment>
<sequence>MSIDRRPYNRIEQASKRADHELRQAEKTHPIDKVWKCGVEGHRAVRNETTSVHDDLYDERGLP</sequence>